<feature type="compositionally biased region" description="Polar residues" evidence="4">
    <location>
        <begin position="444"/>
        <end position="453"/>
    </location>
</feature>
<keyword evidence="7" id="KW-1185">Reference proteome</keyword>
<dbReference type="Gene3D" id="2.130.10.10">
    <property type="entry name" value="YVTN repeat-like/Quinoprotein amine dehydrogenase"/>
    <property type="match status" value="2"/>
</dbReference>
<dbReference type="InterPro" id="IPR001680">
    <property type="entry name" value="WD40_rpt"/>
</dbReference>
<feature type="repeat" description="WD" evidence="3">
    <location>
        <begin position="1279"/>
        <end position="1312"/>
    </location>
</feature>
<dbReference type="InterPro" id="IPR055439">
    <property type="entry name" value="Beta-prop_EML_1st"/>
</dbReference>
<reference evidence="6 7" key="1">
    <citation type="journal article" date="2018" name="J. Allergy Clin. Immunol.">
        <title>High-quality assembly of Dermatophagoides pteronyssinus genome and transcriptome reveals a wide range of novel allergens.</title>
        <authorList>
            <person name="Liu X.Y."/>
            <person name="Yang K.Y."/>
            <person name="Wang M.Q."/>
            <person name="Kwok J.S."/>
            <person name="Zeng X."/>
            <person name="Yang Z."/>
            <person name="Xiao X.J."/>
            <person name="Lau C.P."/>
            <person name="Li Y."/>
            <person name="Huang Z.M."/>
            <person name="Ba J.G."/>
            <person name="Yim A.K."/>
            <person name="Ouyang C.Y."/>
            <person name="Ngai S.M."/>
            <person name="Chan T.F."/>
            <person name="Leung E.L."/>
            <person name="Liu L."/>
            <person name="Liu Z.G."/>
            <person name="Tsui S.K."/>
        </authorList>
    </citation>
    <scope>NUCLEOTIDE SEQUENCE [LARGE SCALE GENOMIC DNA]</scope>
    <source>
        <strain evidence="6">Derp</strain>
    </source>
</reference>
<dbReference type="PROSITE" id="PS50082">
    <property type="entry name" value="WD_REPEATS_2"/>
    <property type="match status" value="2"/>
</dbReference>
<reference evidence="6 7" key="2">
    <citation type="journal article" date="2022" name="Mol. Biol. Evol.">
        <title>Comparative Genomics Reveals Insights into the Divergent Evolution of Astigmatic Mites and Household Pest Adaptations.</title>
        <authorList>
            <person name="Xiong Q."/>
            <person name="Wan A.T."/>
            <person name="Liu X."/>
            <person name="Fung C.S."/>
            <person name="Xiao X."/>
            <person name="Malainual N."/>
            <person name="Hou J."/>
            <person name="Wang L."/>
            <person name="Wang M."/>
            <person name="Yang K.Y."/>
            <person name="Cui Y."/>
            <person name="Leung E.L."/>
            <person name="Nong W."/>
            <person name="Shin S.K."/>
            <person name="Au S.W."/>
            <person name="Jeong K.Y."/>
            <person name="Chew F.T."/>
            <person name="Hui J.H."/>
            <person name="Leung T.F."/>
            <person name="Tungtrongchitr A."/>
            <person name="Zhong N."/>
            <person name="Liu Z."/>
            <person name="Tsui S.K."/>
        </authorList>
    </citation>
    <scope>NUCLEOTIDE SEQUENCE [LARGE SCALE GENOMIC DNA]</scope>
    <source>
        <strain evidence="6">Derp</strain>
    </source>
</reference>
<feature type="region of interest" description="Disordered" evidence="4">
    <location>
        <begin position="440"/>
        <end position="473"/>
    </location>
</feature>
<protein>
    <recommendedName>
        <fullName evidence="5">Doublecortin domain-containing protein</fullName>
    </recommendedName>
</protein>
<dbReference type="EMBL" id="NJHN03000100">
    <property type="protein sequence ID" value="KAH9415033.1"/>
    <property type="molecule type" value="Genomic_DNA"/>
</dbReference>
<dbReference type="Pfam" id="PF23409">
    <property type="entry name" value="Beta-prop_EML"/>
    <property type="match status" value="1"/>
</dbReference>
<dbReference type="SUPFAM" id="SSF50998">
    <property type="entry name" value="Quinoprotein alcohol dehydrogenase-like"/>
    <property type="match status" value="1"/>
</dbReference>
<dbReference type="Pfam" id="PF23414">
    <property type="entry name" value="Beta-prop_EML_2"/>
    <property type="match status" value="1"/>
</dbReference>
<dbReference type="SMART" id="SM00320">
    <property type="entry name" value="WD40"/>
    <property type="match status" value="9"/>
</dbReference>
<evidence type="ECO:0000259" key="5">
    <source>
        <dbReference type="PROSITE" id="PS50309"/>
    </source>
</evidence>
<evidence type="ECO:0000313" key="6">
    <source>
        <dbReference type="EMBL" id="KAH9415033.1"/>
    </source>
</evidence>
<feature type="compositionally biased region" description="Polar residues" evidence="4">
    <location>
        <begin position="536"/>
        <end position="582"/>
    </location>
</feature>
<evidence type="ECO:0000256" key="1">
    <source>
        <dbReference type="ARBA" id="ARBA00022574"/>
    </source>
</evidence>
<dbReference type="InterPro" id="IPR003533">
    <property type="entry name" value="Doublecortin_dom"/>
</dbReference>
<dbReference type="Pfam" id="PF03607">
    <property type="entry name" value="DCX"/>
    <property type="match status" value="1"/>
</dbReference>
<feature type="domain" description="Doublecortin" evidence="5">
    <location>
        <begin position="41"/>
        <end position="123"/>
    </location>
</feature>
<accession>A0ABQ8IXK7</accession>
<evidence type="ECO:0000256" key="2">
    <source>
        <dbReference type="ARBA" id="ARBA00022737"/>
    </source>
</evidence>
<feature type="repeat" description="WD" evidence="3">
    <location>
        <begin position="946"/>
        <end position="986"/>
    </location>
</feature>
<sequence>MNYHRLPIDFSIGPVPSTAIISSPTIISSKAIREACERKAKKLHFYQNGRPYDSKLTVSIIPGKEFTNLEQLYEFLTKKTCLLNGVHYIFTYNGRLIRSLDELEHDQTYVISSSKNFVPFAYGSSNPSQRLTTGIPTNVHRNKFAREDDLRLLRPLSSKFNNVYAVNHHYHKLNPNVNNNCYIEKPQQTTVIYTPTREIRTVTIVNNKNHDLHSKVILNLKTPKSFDLLLIDLGEAVQLKCPRVMFTSNGQMVNSISQLKHDLSHINLFYIDNEYPHEPLSMYPRSPTPKGYQSPIDNNCYHCDGFPMQQQLETLNSYSLLNNNMNPNFYSSSQSGQIISSTSPTINHGSIPFSPEFTNRRINRQAQATNQRKQSTPKFDMSTPFFVDRNKQSEYQQCVGPIFGLDQITPDKYHQIQNYAEKLLNDTSLQIQIEGLLSPRISPQPDQNIQQHQELSKAERNRKDSMKLKKQKQPVNNIFKQTKSLPKGAMKSNMNPEAPIIAKVPIKRTEKNFTGVSPIKRPSAAAATLRKKGENLNKSSDNLNPKTNSTIIGNNLSVQSKHSKRSLPTLNRSTEPLNKQKTSTPILKRKVIGSNESLKILQQKAPIPMIKAKSPTPSIRLQVPDNNGETMLRASPMRIRTGKSSENLYSNIDKQPVKLPVKSKSFVMSSSGNQTKVKRGTSDLSVGSKGKSSLAINKLREIEKNLHGSISPPEFYLELDKVYGYNGKRVQNLVFLNTKELAFFSGVFAVLWNQQSGKQRFYTEHDHDICCLRVDPSCEYIATGHVTNSTMMIRIWSIKTLKTVKILTNKCELVDMEFTTNNSLFMLTGGKESNISLWNWRLKINIANTTKSLDNNEQLYGLTVHPIETDIVVTYGKMHLVVWHFKKDRSIDNRTALQMQSKIIKTIYCAAFLHDNSLLTGDSQGNLTIWAPYEVDKVLEFAIKEVKGHESQLTCFKMTKENILISGDRDGVIKTWDVNDNEFRLVNAVKLPSISGSVSAITPPNKLDESMDIYIGTSNNFILKGSAIQTEDYQIIFEGHYMAIRTCSLDYDNNIYTASLDRKICKWNDYGLAWKTDSSIQGMSSSVHPAGQVLAVGSATGIIAIVNTGSGEPIQYIQLTTVCIGCMSYSPNGDFLVAGCQDGCLHVIPVRDNGLTYDKVSILKGPLPILTLQWSIDTQFILTSVDDNNFQELILWDLPNTRYIRNVTSFSDNLQWCNVTCSGLEDARGTWDNEKFKDVINICKNYSPTLKCIVTGDENGFIRLFAYPCYDTKASYFQYKQGGGSVTDVKFAPNEAFIASCNFDGTVFVWRLIEYPKLSKTMTKS</sequence>
<proteinExistence type="predicted"/>
<evidence type="ECO:0000256" key="4">
    <source>
        <dbReference type="SAM" id="MobiDB-lite"/>
    </source>
</evidence>
<dbReference type="InterPro" id="IPR050630">
    <property type="entry name" value="WD_repeat_EMAP"/>
</dbReference>
<dbReference type="PANTHER" id="PTHR13720:SF55">
    <property type="entry name" value="ECHINODERM MICROTUBULE-ASSOCIATED PROTEIN-LIKE CG42247"/>
    <property type="match status" value="1"/>
</dbReference>
<dbReference type="InterPro" id="IPR036572">
    <property type="entry name" value="Doublecortin_dom_sf"/>
</dbReference>
<dbReference type="PANTHER" id="PTHR13720">
    <property type="entry name" value="WD-40 REPEAT PROTEIN"/>
    <property type="match status" value="1"/>
</dbReference>
<dbReference type="InterPro" id="IPR011047">
    <property type="entry name" value="Quinoprotein_ADH-like_sf"/>
</dbReference>
<feature type="region of interest" description="Disordered" evidence="4">
    <location>
        <begin position="533"/>
        <end position="582"/>
    </location>
</feature>
<dbReference type="PROSITE" id="PS50294">
    <property type="entry name" value="WD_REPEATS_REGION"/>
    <property type="match status" value="1"/>
</dbReference>
<dbReference type="InterPro" id="IPR036322">
    <property type="entry name" value="WD40_repeat_dom_sf"/>
</dbReference>
<comment type="caution">
    <text evidence="6">The sequence shown here is derived from an EMBL/GenBank/DDBJ whole genome shotgun (WGS) entry which is preliminary data.</text>
</comment>
<evidence type="ECO:0000256" key="3">
    <source>
        <dbReference type="PROSITE-ProRule" id="PRU00221"/>
    </source>
</evidence>
<organism evidence="6 7">
    <name type="scientific">Dermatophagoides pteronyssinus</name>
    <name type="common">European house dust mite</name>
    <dbReference type="NCBI Taxonomy" id="6956"/>
    <lineage>
        <taxon>Eukaryota</taxon>
        <taxon>Metazoa</taxon>
        <taxon>Ecdysozoa</taxon>
        <taxon>Arthropoda</taxon>
        <taxon>Chelicerata</taxon>
        <taxon>Arachnida</taxon>
        <taxon>Acari</taxon>
        <taxon>Acariformes</taxon>
        <taxon>Sarcoptiformes</taxon>
        <taxon>Astigmata</taxon>
        <taxon>Psoroptidia</taxon>
        <taxon>Analgoidea</taxon>
        <taxon>Pyroglyphidae</taxon>
        <taxon>Dermatophagoidinae</taxon>
        <taxon>Dermatophagoides</taxon>
    </lineage>
</organism>
<name>A0ABQ8IXK7_DERPT</name>
<dbReference type="InterPro" id="IPR015943">
    <property type="entry name" value="WD40/YVTN_repeat-like_dom_sf"/>
</dbReference>
<dbReference type="PROSITE" id="PS50309">
    <property type="entry name" value="DC"/>
    <property type="match status" value="2"/>
</dbReference>
<dbReference type="InterPro" id="IPR055442">
    <property type="entry name" value="Beta-prop_EML-like_2nd"/>
</dbReference>
<evidence type="ECO:0000313" key="7">
    <source>
        <dbReference type="Proteomes" id="UP000887458"/>
    </source>
</evidence>
<keyword evidence="1 3" id="KW-0853">WD repeat</keyword>
<feature type="domain" description="Doublecortin" evidence="5">
    <location>
        <begin position="200"/>
        <end position="262"/>
    </location>
</feature>
<dbReference type="SUPFAM" id="SSF89837">
    <property type="entry name" value="Doublecortin (DC)"/>
    <property type="match status" value="2"/>
</dbReference>
<dbReference type="Gene3D" id="3.10.20.230">
    <property type="entry name" value="Doublecortin domain"/>
    <property type="match status" value="2"/>
</dbReference>
<dbReference type="PROSITE" id="PS00678">
    <property type="entry name" value="WD_REPEATS_1"/>
    <property type="match status" value="1"/>
</dbReference>
<dbReference type="SUPFAM" id="SSF50978">
    <property type="entry name" value="WD40 repeat-like"/>
    <property type="match status" value="1"/>
</dbReference>
<dbReference type="Proteomes" id="UP000887458">
    <property type="component" value="Unassembled WGS sequence"/>
</dbReference>
<feature type="compositionally biased region" description="Basic and acidic residues" evidence="4">
    <location>
        <begin position="454"/>
        <end position="467"/>
    </location>
</feature>
<keyword evidence="2" id="KW-0677">Repeat</keyword>
<gene>
    <name evidence="6" type="ORF">DERP_013502</name>
</gene>
<dbReference type="SMART" id="SM00537">
    <property type="entry name" value="DCX"/>
    <property type="match status" value="1"/>
</dbReference>
<dbReference type="InterPro" id="IPR019775">
    <property type="entry name" value="WD40_repeat_CS"/>
</dbReference>